<dbReference type="AlphaFoldDB" id="A0AA36DDW0"/>
<organism evidence="2 3">
    <name type="scientific">Mesorhabditis spiculigera</name>
    <dbReference type="NCBI Taxonomy" id="96644"/>
    <lineage>
        <taxon>Eukaryota</taxon>
        <taxon>Metazoa</taxon>
        <taxon>Ecdysozoa</taxon>
        <taxon>Nematoda</taxon>
        <taxon>Chromadorea</taxon>
        <taxon>Rhabditida</taxon>
        <taxon>Rhabditina</taxon>
        <taxon>Rhabditomorpha</taxon>
        <taxon>Rhabditoidea</taxon>
        <taxon>Rhabditidae</taxon>
        <taxon>Mesorhabditinae</taxon>
        <taxon>Mesorhabditis</taxon>
    </lineage>
</organism>
<evidence type="ECO:0000313" key="2">
    <source>
        <dbReference type="EMBL" id="CAJ0585939.1"/>
    </source>
</evidence>
<feature type="non-terminal residue" evidence="2">
    <location>
        <position position="1"/>
    </location>
</feature>
<feature type="compositionally biased region" description="Low complexity" evidence="1">
    <location>
        <begin position="213"/>
        <end position="223"/>
    </location>
</feature>
<keyword evidence="3" id="KW-1185">Reference proteome</keyword>
<reference evidence="2" key="1">
    <citation type="submission" date="2023-06" db="EMBL/GenBank/DDBJ databases">
        <authorList>
            <person name="Delattre M."/>
        </authorList>
    </citation>
    <scope>NUCLEOTIDE SEQUENCE</scope>
    <source>
        <strain evidence="2">AF72</strain>
    </source>
</reference>
<sequence length="242" mass="26858">MADAQWTRFENEAEAARDASRLGQGSLLLKTTDSKVFSIRLHLLAGSALLQSFNEVAQENKTIVANRNTGPLTIDFDVPFESGEFADFLKIAQSHSQGTFRAVATNFPALMRAFKIASYFDLSRLQQDIGQKTSALIETTQPLAVRWMLGVKITGHGLKPMEVSQIHQEGLLDDFTDHKPHLVRDIFPFASPEQERELEGRLRGKGKKPVYDSSSPSTSSTNSQHAFACKCVSCLRLLSDEE</sequence>
<gene>
    <name evidence="2" type="ORF">MSPICULIGERA_LOCUS23949</name>
</gene>
<comment type="caution">
    <text evidence="2">The sequence shown here is derived from an EMBL/GenBank/DDBJ whole genome shotgun (WGS) entry which is preliminary data.</text>
</comment>
<dbReference type="EMBL" id="CATQJA010002706">
    <property type="protein sequence ID" value="CAJ0585939.1"/>
    <property type="molecule type" value="Genomic_DNA"/>
</dbReference>
<protein>
    <submittedName>
        <fullName evidence="2">Uncharacterized protein</fullName>
    </submittedName>
</protein>
<evidence type="ECO:0000313" key="3">
    <source>
        <dbReference type="Proteomes" id="UP001177023"/>
    </source>
</evidence>
<name>A0AA36DDW0_9BILA</name>
<proteinExistence type="predicted"/>
<dbReference type="Proteomes" id="UP001177023">
    <property type="component" value="Unassembled WGS sequence"/>
</dbReference>
<evidence type="ECO:0000256" key="1">
    <source>
        <dbReference type="SAM" id="MobiDB-lite"/>
    </source>
</evidence>
<accession>A0AA36DDW0</accession>
<feature type="region of interest" description="Disordered" evidence="1">
    <location>
        <begin position="197"/>
        <end position="223"/>
    </location>
</feature>